<comment type="subcellular location">
    <subcellularLocation>
        <location evidence="1">Nucleus</location>
    </subcellularLocation>
</comment>
<feature type="region of interest" description="Disordered" evidence="3">
    <location>
        <begin position="179"/>
        <end position="214"/>
    </location>
</feature>
<dbReference type="OrthoDB" id="2590011at2759"/>
<feature type="region of interest" description="Disordered" evidence="3">
    <location>
        <begin position="1"/>
        <end position="37"/>
    </location>
</feature>
<evidence type="ECO:0000313" key="6">
    <source>
        <dbReference type="Proteomes" id="UP000256690"/>
    </source>
</evidence>
<keyword evidence="2" id="KW-0539">Nucleus</keyword>
<keyword evidence="6" id="KW-1185">Reference proteome</keyword>
<feature type="region of interest" description="Disordered" evidence="3">
    <location>
        <begin position="94"/>
        <end position="113"/>
    </location>
</feature>
<feature type="domain" description="BZIP" evidence="4">
    <location>
        <begin position="21"/>
        <end position="79"/>
    </location>
</feature>
<feature type="compositionally biased region" description="Low complexity" evidence="3">
    <location>
        <begin position="1"/>
        <end position="18"/>
    </location>
</feature>
<accession>A0A3D8QJ83</accession>
<dbReference type="CDD" id="cd14688">
    <property type="entry name" value="bZIP_YAP"/>
    <property type="match status" value="1"/>
</dbReference>
<feature type="compositionally biased region" description="Basic residues" evidence="3">
    <location>
        <begin position="190"/>
        <end position="205"/>
    </location>
</feature>
<evidence type="ECO:0000256" key="3">
    <source>
        <dbReference type="SAM" id="MobiDB-lite"/>
    </source>
</evidence>
<evidence type="ECO:0000256" key="2">
    <source>
        <dbReference type="ARBA" id="ARBA00023242"/>
    </source>
</evidence>
<dbReference type="PANTHER" id="PTHR40621">
    <property type="entry name" value="TRANSCRIPTION FACTOR KAPC-RELATED"/>
    <property type="match status" value="1"/>
</dbReference>
<dbReference type="SUPFAM" id="SSF57959">
    <property type="entry name" value="Leucine zipper domain"/>
    <property type="match status" value="1"/>
</dbReference>
<evidence type="ECO:0000313" key="5">
    <source>
        <dbReference type="EMBL" id="RDW61807.1"/>
    </source>
</evidence>
<dbReference type="GeneID" id="38120849"/>
<feature type="region of interest" description="Disordered" evidence="3">
    <location>
        <begin position="266"/>
        <end position="288"/>
    </location>
</feature>
<dbReference type="EMBL" id="PVWQ01000016">
    <property type="protein sequence ID" value="RDW61807.1"/>
    <property type="molecule type" value="Genomic_DNA"/>
</dbReference>
<dbReference type="InterPro" id="IPR050936">
    <property type="entry name" value="AP-1-like"/>
</dbReference>
<dbReference type="SMART" id="SM00338">
    <property type="entry name" value="BRLZ"/>
    <property type="match status" value="1"/>
</dbReference>
<dbReference type="GO" id="GO:0090575">
    <property type="term" value="C:RNA polymerase II transcription regulator complex"/>
    <property type="evidence" value="ECO:0007669"/>
    <property type="project" value="TreeGrafter"/>
</dbReference>
<name>A0A3D8QJ83_9EURO</name>
<dbReference type="PROSITE" id="PS50217">
    <property type="entry name" value="BZIP"/>
    <property type="match status" value="1"/>
</dbReference>
<dbReference type="Proteomes" id="UP000256690">
    <property type="component" value="Unassembled WGS sequence"/>
</dbReference>
<feature type="compositionally biased region" description="Basic and acidic residues" evidence="3">
    <location>
        <begin position="277"/>
        <end position="286"/>
    </location>
</feature>
<sequence length="297" mass="33232">MSYPNSPVADDASSSSDPAIRRREQVRRAQQTYRQRKEDYIKSLENEVLHLRTARSDLTAETKKLTAEVQWLRQVIERNVISLPPTPVFDVHVSSRRDDLDSPPEPELEPGPTATVCVHQDVHYNKRFVVLDDALNGNRNGSGSGSLSQSQSPGSVQHGPGWQDGQCDVVTGMNFILRTVPRPRPLGPGHQHRPRRMRKRMRAPGRPRPNPNRVSLPPLRRILVAVAVAVAVWKWRRRTPQCIEEDAQQAPRAILASYHCRRTDRNPGVGISMPESGGRRSRDGRDYGSCAEVGGGC</sequence>
<proteinExistence type="predicted"/>
<comment type="caution">
    <text evidence="5">The sequence shown here is derived from an EMBL/GenBank/DDBJ whole genome shotgun (WGS) entry which is preliminary data.</text>
</comment>
<dbReference type="GO" id="GO:0000976">
    <property type="term" value="F:transcription cis-regulatory region binding"/>
    <property type="evidence" value="ECO:0007669"/>
    <property type="project" value="InterPro"/>
</dbReference>
<dbReference type="AlphaFoldDB" id="A0A3D8QJ83"/>
<evidence type="ECO:0000259" key="4">
    <source>
        <dbReference type="PROSITE" id="PS50217"/>
    </source>
</evidence>
<dbReference type="Pfam" id="PF00170">
    <property type="entry name" value="bZIP_1"/>
    <property type="match status" value="1"/>
</dbReference>
<dbReference type="PANTHER" id="PTHR40621:SF6">
    <property type="entry name" value="AP-1-LIKE TRANSCRIPTION FACTOR YAP1-RELATED"/>
    <property type="match status" value="1"/>
</dbReference>
<dbReference type="InterPro" id="IPR046347">
    <property type="entry name" value="bZIP_sf"/>
</dbReference>
<dbReference type="GO" id="GO:0001228">
    <property type="term" value="F:DNA-binding transcription activator activity, RNA polymerase II-specific"/>
    <property type="evidence" value="ECO:0007669"/>
    <property type="project" value="TreeGrafter"/>
</dbReference>
<organism evidence="5 6">
    <name type="scientific">Aspergillus mulundensis</name>
    <dbReference type="NCBI Taxonomy" id="1810919"/>
    <lineage>
        <taxon>Eukaryota</taxon>
        <taxon>Fungi</taxon>
        <taxon>Dikarya</taxon>
        <taxon>Ascomycota</taxon>
        <taxon>Pezizomycotina</taxon>
        <taxon>Eurotiomycetes</taxon>
        <taxon>Eurotiomycetidae</taxon>
        <taxon>Eurotiales</taxon>
        <taxon>Aspergillaceae</taxon>
        <taxon>Aspergillus</taxon>
        <taxon>Aspergillus subgen. Nidulantes</taxon>
    </lineage>
</organism>
<dbReference type="RefSeq" id="XP_026598938.1">
    <property type="nucleotide sequence ID" value="XM_026752495.1"/>
</dbReference>
<feature type="region of interest" description="Disordered" evidence="3">
    <location>
        <begin position="135"/>
        <end position="164"/>
    </location>
</feature>
<evidence type="ECO:0000256" key="1">
    <source>
        <dbReference type="ARBA" id="ARBA00004123"/>
    </source>
</evidence>
<feature type="compositionally biased region" description="Low complexity" evidence="3">
    <location>
        <begin position="136"/>
        <end position="157"/>
    </location>
</feature>
<protein>
    <recommendedName>
        <fullName evidence="4">BZIP domain-containing protein</fullName>
    </recommendedName>
</protein>
<reference evidence="5 6" key="1">
    <citation type="journal article" date="2018" name="IMA Fungus">
        <title>IMA Genome-F 9: Draft genome sequence of Annulohypoxylon stygium, Aspergillus mulundensis, Berkeleyomyces basicola (syn. Thielaviopsis basicola), Ceratocystis smalleyi, two Cercospora beticola strains, Coleophoma cylindrospora, Fusarium fracticaudum, Phialophora cf. hyalina, and Morchella septimelata.</title>
        <authorList>
            <person name="Wingfield B.D."/>
            <person name="Bills G.F."/>
            <person name="Dong Y."/>
            <person name="Huang W."/>
            <person name="Nel W.J."/>
            <person name="Swalarsk-Parry B.S."/>
            <person name="Vaghefi N."/>
            <person name="Wilken P.M."/>
            <person name="An Z."/>
            <person name="de Beer Z.W."/>
            <person name="De Vos L."/>
            <person name="Chen L."/>
            <person name="Duong T.A."/>
            <person name="Gao Y."/>
            <person name="Hammerbacher A."/>
            <person name="Kikkert J.R."/>
            <person name="Li Y."/>
            <person name="Li H."/>
            <person name="Li K."/>
            <person name="Li Q."/>
            <person name="Liu X."/>
            <person name="Ma X."/>
            <person name="Naidoo K."/>
            <person name="Pethybridge S.J."/>
            <person name="Sun J."/>
            <person name="Steenkamp E.T."/>
            <person name="van der Nest M.A."/>
            <person name="van Wyk S."/>
            <person name="Wingfield M.J."/>
            <person name="Xiong C."/>
            <person name="Yue Q."/>
            <person name="Zhang X."/>
        </authorList>
    </citation>
    <scope>NUCLEOTIDE SEQUENCE [LARGE SCALE GENOMIC DNA]</scope>
    <source>
        <strain evidence="5 6">DSM 5745</strain>
    </source>
</reference>
<dbReference type="STRING" id="1810919.A0A3D8QJ83"/>
<gene>
    <name evidence="5" type="ORF">DSM5745_10479</name>
</gene>
<dbReference type="Gene3D" id="1.20.5.170">
    <property type="match status" value="1"/>
</dbReference>
<dbReference type="InterPro" id="IPR004827">
    <property type="entry name" value="bZIP"/>
</dbReference>